<feature type="region of interest" description="Disordered" evidence="4">
    <location>
        <begin position="1180"/>
        <end position="1217"/>
    </location>
</feature>
<keyword evidence="3" id="KW-0464">Manganese</keyword>
<dbReference type="InterPro" id="IPR004843">
    <property type="entry name" value="Calcineurin-like_PHP"/>
</dbReference>
<feature type="compositionally biased region" description="Basic and acidic residues" evidence="4">
    <location>
        <begin position="1383"/>
        <end position="1401"/>
    </location>
</feature>
<dbReference type="InterPro" id="IPR006186">
    <property type="entry name" value="Ser/Thr-sp_prot-phosphatase"/>
</dbReference>
<dbReference type="eggNOG" id="KOG0376">
    <property type="taxonomic scope" value="Eukaryota"/>
</dbReference>
<dbReference type="STRING" id="81985.R0IAR8"/>
<gene>
    <name evidence="6" type="ORF">CARUB_v10008092mg</name>
</gene>
<feature type="compositionally biased region" description="Acidic residues" evidence="4">
    <location>
        <begin position="1023"/>
        <end position="1032"/>
    </location>
</feature>
<evidence type="ECO:0000313" key="7">
    <source>
        <dbReference type="Proteomes" id="UP000029121"/>
    </source>
</evidence>
<evidence type="ECO:0000256" key="3">
    <source>
        <dbReference type="ARBA" id="ARBA00023211"/>
    </source>
</evidence>
<feature type="region of interest" description="Disordered" evidence="4">
    <location>
        <begin position="1356"/>
        <end position="1401"/>
    </location>
</feature>
<evidence type="ECO:0000256" key="2">
    <source>
        <dbReference type="ARBA" id="ARBA00022723"/>
    </source>
</evidence>
<dbReference type="OrthoDB" id="1939467at2759"/>
<dbReference type="Gene3D" id="3.60.21.10">
    <property type="match status" value="1"/>
</dbReference>
<feature type="region of interest" description="Disordered" evidence="4">
    <location>
        <begin position="1053"/>
        <end position="1122"/>
    </location>
</feature>
<dbReference type="GO" id="GO:0016787">
    <property type="term" value="F:hydrolase activity"/>
    <property type="evidence" value="ECO:0007669"/>
    <property type="project" value="InterPro"/>
</dbReference>
<protein>
    <recommendedName>
        <fullName evidence="5">Serine/threonine specific protein phosphatases domain-containing protein</fullName>
    </recommendedName>
</protein>
<dbReference type="PANTHER" id="PTHR45668">
    <property type="entry name" value="SERINE/THREONINE-PROTEIN PHOSPHATASE 5-RELATED"/>
    <property type="match status" value="1"/>
</dbReference>
<dbReference type="PANTHER" id="PTHR45668:SF7">
    <property type="entry name" value="SERINE_THREONINE-PROTEIN PHOSPHATASE 7 LONG FORM HOMOLOG"/>
    <property type="match status" value="1"/>
</dbReference>
<keyword evidence="2" id="KW-0479">Metal-binding</keyword>
<dbReference type="Pfam" id="PF10536">
    <property type="entry name" value="PMD"/>
    <property type="match status" value="1"/>
</dbReference>
<dbReference type="PRINTS" id="PR00114">
    <property type="entry name" value="STPHPHTASE"/>
</dbReference>
<dbReference type="InterPro" id="IPR029052">
    <property type="entry name" value="Metallo-depent_PP-like"/>
</dbReference>
<dbReference type="EMBL" id="KB870805">
    <property type="protein sequence ID" value="EOA39489.1"/>
    <property type="molecule type" value="Genomic_DNA"/>
</dbReference>
<feature type="compositionally biased region" description="Basic and acidic residues" evidence="4">
    <location>
        <begin position="1250"/>
        <end position="1271"/>
    </location>
</feature>
<organism evidence="6 7">
    <name type="scientific">Capsella rubella</name>
    <dbReference type="NCBI Taxonomy" id="81985"/>
    <lineage>
        <taxon>Eukaryota</taxon>
        <taxon>Viridiplantae</taxon>
        <taxon>Streptophyta</taxon>
        <taxon>Embryophyta</taxon>
        <taxon>Tracheophyta</taxon>
        <taxon>Spermatophyta</taxon>
        <taxon>Magnoliopsida</taxon>
        <taxon>eudicotyledons</taxon>
        <taxon>Gunneridae</taxon>
        <taxon>Pentapetalae</taxon>
        <taxon>rosids</taxon>
        <taxon>malvids</taxon>
        <taxon>Brassicales</taxon>
        <taxon>Brassicaceae</taxon>
        <taxon>Camelineae</taxon>
        <taxon>Capsella</taxon>
    </lineage>
</organism>
<dbReference type="Proteomes" id="UP000029121">
    <property type="component" value="Unassembled WGS sequence"/>
</dbReference>
<dbReference type="InterPro" id="IPR051134">
    <property type="entry name" value="PPP_phosphatase"/>
</dbReference>
<dbReference type="Pfam" id="PF00149">
    <property type="entry name" value="Metallophos"/>
    <property type="match status" value="1"/>
</dbReference>
<reference evidence="7" key="1">
    <citation type="journal article" date="2013" name="Nat. Genet.">
        <title>The Capsella rubella genome and the genomic consequences of rapid mating system evolution.</title>
        <authorList>
            <person name="Slotte T."/>
            <person name="Hazzouri K.M."/>
            <person name="Agren J.A."/>
            <person name="Koenig D."/>
            <person name="Maumus F."/>
            <person name="Guo Y.L."/>
            <person name="Steige K."/>
            <person name="Platts A.E."/>
            <person name="Escobar J.S."/>
            <person name="Newman L.K."/>
            <person name="Wang W."/>
            <person name="Mandakova T."/>
            <person name="Vello E."/>
            <person name="Smith L.M."/>
            <person name="Henz S.R."/>
            <person name="Steffen J."/>
            <person name="Takuno S."/>
            <person name="Brandvain Y."/>
            <person name="Coop G."/>
            <person name="Andolfatto P."/>
            <person name="Hu T.T."/>
            <person name="Blanchette M."/>
            <person name="Clark R.M."/>
            <person name="Quesneville H."/>
            <person name="Nordborg M."/>
            <person name="Gaut B.S."/>
            <person name="Lysak M.A."/>
            <person name="Jenkins J."/>
            <person name="Grimwood J."/>
            <person name="Chapman J."/>
            <person name="Prochnik S."/>
            <person name="Shu S."/>
            <person name="Rokhsar D."/>
            <person name="Schmutz J."/>
            <person name="Weigel D."/>
            <person name="Wright S.I."/>
        </authorList>
    </citation>
    <scope>NUCLEOTIDE SEQUENCE [LARGE SCALE GENOMIC DNA]</scope>
    <source>
        <strain evidence="7">cv. Monte Gargano</strain>
    </source>
</reference>
<feature type="compositionally biased region" description="Basic and acidic residues" evidence="4">
    <location>
        <begin position="1054"/>
        <end position="1085"/>
    </location>
</feature>
<feature type="compositionally biased region" description="Basic and acidic residues" evidence="4">
    <location>
        <begin position="1199"/>
        <end position="1208"/>
    </location>
</feature>
<feature type="region of interest" description="Disordered" evidence="4">
    <location>
        <begin position="1016"/>
        <end position="1041"/>
    </location>
</feature>
<feature type="compositionally biased region" description="Polar residues" evidence="4">
    <location>
        <begin position="1281"/>
        <end position="1293"/>
    </location>
</feature>
<evidence type="ECO:0000256" key="1">
    <source>
        <dbReference type="ARBA" id="ARBA00001936"/>
    </source>
</evidence>
<accession>R0IAR8</accession>
<evidence type="ECO:0000313" key="6">
    <source>
        <dbReference type="EMBL" id="EOA39489.1"/>
    </source>
</evidence>
<proteinExistence type="predicted"/>
<sequence length="1401" mass="156628">MEVQSLLNFDLDPGPVDQSILVWQHEHRSAAIWEDEVPPRELTCRHKLLGMRDWPLDPLVCKKLIEFGLYGVYKVAFIQLDYALITALVERWRPETHTFHLPAGEITVTLQDVNILLGLRVDGPAVTGTTKYVWADLCEDLLGQRPGPKDLHGSHVSLAWLRENFRNLPSEPDEATLKCHTRAFVLALMSGFLYGDKSKHDVALTFLPLLRDFDEVAKLSWGSATLALLYRELCRASKRTVSTICGPLVLLQLWAWERLHVGRPGRLKAVGVSYMDGINGPLPDPLGCRWRASLSHKENPRGGLDFYRDQFDQQKDEQVIWQPYTPDLLGKIPVICLSGQNIWRTVAPLICFDVVEWHRPDRVLRQFGLHQTIPAPCDNEKALHSIDKRGKSIYDWSARHSRHIELWEARRSSVVFAEPECIPMDYNDPYMEWYRRITRRIISPMNERRPGQFLPTGFAFQVLVQRVAAIHARSKASLEEELTVDTARQTLQDIVDMCAGALQLNAPLGSLSNGSVAQAPTPGPFLMLPQSIPTIIPQKPMSGEMVCVPLNEMGIDDGLSAEPLEMMPHVQDIGCEQSLRSVSQKPLFWPSGGKLTFSWICDVMLGFDWSSRNLSPCEFSSVLPFNVLDELVLFASKILKKEPNCVRIESDKAKVVVVGDLHGQLHDLLFLMEDAGFPNGDAGLPNGDQFYVFNGNYVNKGAWGLETFLLLLSWKVLLPERVYLLRGSHESESCTSLYGFKNEVLTKYGDKGAAVYKKCLECFQLLPLASVIAGKVFTTHGGLFRDVSRFLSDKQSRKRKRTQKKQTDNSVLETEDRSEFLPLGSLKDLSKVKRRVIDPPTEGSNLIPGDILWSDPSQETGLFLNKERGIGLLWGPDCTAKFLQDNDLKLIIRGKGAPDERAKRDDLAPMNEGYAKDHEGLITLCSAPDHPQFQDTEERHNNKAAYIILQIPECEELKFQPLEAVSPRPKVEAYYDYRRLIHSPSTLVHNITNSFNSPSSAADDKESLISSENVEYKSMDLSEQMEVDEKDDVDSKNSESRIDEVTVFGTLSASDKDMVDSSEKTENGSKEAYHSESPEIIKDLSDTVGKPESCSRTGGTSVARGTDEKLESSTPKVTDLAPQAACDLYRPDSGKSVESRTEKTVDIVPMVTDEIAGEYESTRIGEEDNVESSDIMKISEEKAEGRKSDSLEASNNVISKDEARDAQPRVDNCSTTGDARVELEITYDEKLDSVETEIIRNGTAECSTDGNRDMATDGAEKLEHSTDKLDNAEPPSEDVDSSTMKLRHTTTCAADSDPRIVNGGVNADSTSLSDCLTSKPVICHDKFTNTTKSSQNKDYGESADKPERVVKLVTYSKRKSSEKRHMVDSNEDPQQKVNSAVDIKNKVSLDKSHSVPKDMDS</sequence>
<dbReference type="InterPro" id="IPR019557">
    <property type="entry name" value="AminoTfrase-like_pln_mobile"/>
</dbReference>
<evidence type="ECO:0000259" key="5">
    <source>
        <dbReference type="SMART" id="SM00156"/>
    </source>
</evidence>
<feature type="compositionally biased region" description="Basic and acidic residues" evidence="4">
    <location>
        <begin position="1180"/>
        <end position="1190"/>
    </location>
</feature>
<comment type="cofactor">
    <cofactor evidence="1">
        <name>Mn(2+)</name>
        <dbReference type="ChEBI" id="CHEBI:29035"/>
    </cofactor>
</comment>
<dbReference type="GO" id="GO:0046872">
    <property type="term" value="F:metal ion binding"/>
    <property type="evidence" value="ECO:0007669"/>
    <property type="project" value="UniProtKB-KW"/>
</dbReference>
<dbReference type="SMART" id="SM00156">
    <property type="entry name" value="PP2Ac"/>
    <property type="match status" value="1"/>
</dbReference>
<dbReference type="SUPFAM" id="SSF56300">
    <property type="entry name" value="Metallo-dependent phosphatases"/>
    <property type="match status" value="1"/>
</dbReference>
<feature type="region of interest" description="Disordered" evidence="4">
    <location>
        <begin position="1242"/>
        <end position="1301"/>
    </location>
</feature>
<feature type="domain" description="Serine/threonine specific protein phosphatases" evidence="5">
    <location>
        <begin position="623"/>
        <end position="966"/>
    </location>
</feature>
<name>R0IAR8_9BRAS</name>
<evidence type="ECO:0000256" key="4">
    <source>
        <dbReference type="SAM" id="MobiDB-lite"/>
    </source>
</evidence>
<keyword evidence="7" id="KW-1185">Reference proteome</keyword>
<dbReference type="KEGG" id="crb:17900626"/>